<dbReference type="EMBL" id="AL137785">
    <property type="status" value="NOT_ANNOTATED_CDS"/>
    <property type="molecule type" value="Genomic_DNA"/>
</dbReference>
<dbReference type="Proteomes" id="UP000005640">
    <property type="component" value="Chromosome 14"/>
</dbReference>
<dbReference type="EMBL" id="AL157736">
    <property type="status" value="NOT_ANNOTATED_CDS"/>
    <property type="molecule type" value="Genomic_DNA"/>
</dbReference>
<feature type="non-terminal residue" evidence="1">
    <location>
        <position position="1"/>
    </location>
</feature>
<proteinExistence type="predicted"/>
<keyword evidence="2" id="KW-1185">Reference proteome</keyword>
<reference evidence="1 2" key="1">
    <citation type="journal article" date="2001" name="Nature">
        <title>Initial sequencing and analysis of the human genome.</title>
        <authorList>
            <consortium name="International Human Genome Sequencing Consortium"/>
            <person name="Lander E.S."/>
            <person name="Linton L.M."/>
            <person name="Birren B."/>
            <person name="Nusbaum C."/>
            <person name="Zody M.C."/>
            <person name="Baldwin J."/>
            <person name="Devon K."/>
            <person name="Dewar K."/>
            <person name="Doyle M."/>
            <person name="FitzHugh W."/>
            <person name="Funke R."/>
            <person name="Gage D."/>
            <person name="Harris K."/>
            <person name="Heaford A."/>
            <person name="Howland J."/>
            <person name="Kann L."/>
            <person name="Lehoczky J."/>
            <person name="LeVine R."/>
            <person name="McEwan P."/>
            <person name="McKernan K."/>
            <person name="Meldrim J."/>
            <person name="Mesirov J.P."/>
            <person name="Miranda C."/>
            <person name="Morris W."/>
            <person name="Naylor J."/>
            <person name="Raymond C."/>
            <person name="Rosetti M."/>
            <person name="Santos R."/>
            <person name="Sheridan A."/>
            <person name="Sougnez C."/>
            <person name="Stange-Thomann N."/>
            <person name="Stojanovic N."/>
            <person name="Subramanian A."/>
            <person name="Wyman D."/>
            <person name="Rogers J."/>
            <person name="Sulston J."/>
            <person name="Ainscough R."/>
            <person name="Beck S."/>
            <person name="Bentley D."/>
            <person name="Burton J."/>
            <person name="Clee C."/>
            <person name="Carter N."/>
            <person name="Coulson A."/>
            <person name="Deadman R."/>
            <person name="Deloukas P."/>
            <person name="Dunham A."/>
            <person name="Dunham I."/>
            <person name="Durbin R."/>
            <person name="French L."/>
            <person name="Grafham D."/>
            <person name="Gregory S."/>
            <person name="Hubbard T."/>
            <person name="Humphray S."/>
            <person name="Hunt A."/>
            <person name="Jones M."/>
            <person name="Lloyd C."/>
            <person name="McMurray A."/>
            <person name="Matthews L."/>
            <person name="Mercer S."/>
            <person name="Milne S."/>
            <person name="Mullikin J.C."/>
            <person name="Mungall A."/>
            <person name="Plumb R."/>
            <person name="Ross M."/>
            <person name="Shownkeen R."/>
            <person name="Sims S."/>
            <person name="Waterston R.H."/>
            <person name="Wilson R.K."/>
            <person name="Hillier L.W."/>
            <person name="McPherson J.D."/>
            <person name="Marra M.A."/>
            <person name="Mardis E.R."/>
            <person name="Fulton L.A."/>
            <person name="Chinwalla A.T."/>
            <person name="Pepin K.H."/>
            <person name="Gish W.R."/>
            <person name="Chissoe S.L."/>
            <person name="Wendl M.C."/>
            <person name="Delehaunty K.D."/>
            <person name="Miner T.L."/>
            <person name="Delehaunty A."/>
            <person name="Kramer J.B."/>
            <person name="Cook L.L."/>
            <person name="Fulton R.S."/>
            <person name="Johnson D.L."/>
            <person name="Minx P.J."/>
            <person name="Clifton S.W."/>
            <person name="Hawkins T."/>
            <person name="Branscomb E."/>
            <person name="Predki P."/>
            <person name="Richardson P."/>
            <person name="Wenning S."/>
            <person name="Slezak T."/>
            <person name="Doggett N."/>
            <person name="Cheng J.F."/>
            <person name="Olsen A."/>
            <person name="Lucas S."/>
            <person name="Elkin C."/>
            <person name="Uberbacher E."/>
            <person name="Frazier M."/>
            <person name="Gibbs R.A."/>
            <person name="Muzny D.M."/>
            <person name="Scherer S.E."/>
            <person name="Bouck J.B."/>
            <person name="Sodergren E.J."/>
            <person name="Worley K.C."/>
            <person name="Rives C.M."/>
            <person name="Gorrell J.H."/>
            <person name="Metzker M.L."/>
            <person name="Naylor S.L."/>
            <person name="Kucherlapati R.S."/>
            <person name="Nelson D.L."/>
            <person name="Weinstock G.M."/>
            <person name="Sakaki Y."/>
            <person name="Fujiyama A."/>
            <person name="Hattori M."/>
            <person name="Yada T."/>
            <person name="Toyoda A."/>
            <person name="Itoh T."/>
            <person name="Kawagoe C."/>
            <person name="Watanabe H."/>
            <person name="Totoki Y."/>
            <person name="Taylor T."/>
            <person name="Weissenbach J."/>
            <person name="Heilig R."/>
            <person name="Saurin W."/>
            <person name="Artiguenave F."/>
            <person name="Brottier P."/>
            <person name="Bruls T."/>
            <person name="Pelletier E."/>
            <person name="Robert C."/>
            <person name="Wincker P."/>
            <person name="Smith D.R."/>
            <person name="Doucette-Stamm L."/>
            <person name="Rubenfield M."/>
            <person name="Weinstock K."/>
            <person name="Lee H.M."/>
            <person name="Dubois J."/>
            <person name="Rosenthal A."/>
            <person name="Platzer M."/>
            <person name="Nyakatura G."/>
            <person name="Taudien S."/>
            <person name="Rump A."/>
            <person name="Yang H."/>
            <person name="Yu J."/>
            <person name="Wang J."/>
            <person name="Huang G."/>
            <person name="Gu J."/>
            <person name="Hood L."/>
            <person name="Rowen L."/>
            <person name="Madan A."/>
            <person name="Qin S."/>
            <person name="Davis R.W."/>
            <person name="Federspiel N.A."/>
            <person name="Abola A.P."/>
            <person name="Proctor M.J."/>
            <person name="Myers R.M."/>
            <person name="Schmutz J."/>
            <person name="Dickson M."/>
            <person name="Grimwood J."/>
            <person name="Cox D.R."/>
            <person name="Olson M.V."/>
            <person name="Kaul R."/>
            <person name="Raymond C."/>
            <person name="Shimizu N."/>
            <person name="Kawasaki K."/>
            <person name="Minoshima S."/>
            <person name="Evans G.A."/>
            <person name="Athanasiou M."/>
            <person name="Schultz R."/>
            <person name="Roe B.A."/>
            <person name="Chen F."/>
            <person name="Pan H."/>
            <person name="Ramser J."/>
            <person name="Lehrach H."/>
            <person name="Reinhardt R."/>
            <person name="McCombie W.R."/>
            <person name="de la Bastide M."/>
            <person name="Dedhia N."/>
            <person name="Blocker H."/>
            <person name="Hornischer K."/>
            <person name="Nordsiek G."/>
            <person name="Agarwala R."/>
            <person name="Aravind L."/>
            <person name="Bailey J.A."/>
            <person name="Bateman A."/>
            <person name="Batzoglou S."/>
            <person name="Birney E."/>
            <person name="Bork P."/>
            <person name="Brown D.G."/>
            <person name="Burge C.B."/>
            <person name="Cerutti L."/>
            <person name="Chen H.C."/>
            <person name="Church D."/>
            <person name="Clamp M."/>
            <person name="Copley R.R."/>
            <person name="Doerks T."/>
            <person name="Eddy S.R."/>
            <person name="Eichler E.E."/>
            <person name="Furey T.S."/>
            <person name="Galagan J."/>
            <person name="Gilbert J.G."/>
            <person name="Harmon C."/>
            <person name="Hayashizaki Y."/>
            <person name="Haussler D."/>
            <person name="Hermjakob H."/>
            <person name="Hokamp K."/>
            <person name="Jang W."/>
            <person name="Johnson L.S."/>
            <person name="Jones T.A."/>
            <person name="Kasif S."/>
            <person name="Kaspryzk A."/>
            <person name="Kennedy S."/>
            <person name="Kent W.J."/>
            <person name="Kitts P."/>
            <person name="Koonin E.V."/>
            <person name="Korf I."/>
            <person name="Kulp D."/>
            <person name="Lancet D."/>
            <person name="Lowe T.M."/>
            <person name="McLysaght A."/>
            <person name="Mikkelsen T."/>
            <person name="Moran J.V."/>
            <person name="Mulder N."/>
            <person name="Pollara V.J."/>
            <person name="Ponting C.P."/>
            <person name="Schuler G."/>
            <person name="Schultz J."/>
            <person name="Slater G."/>
            <person name="Smit A.F."/>
            <person name="Stupka E."/>
            <person name="Szustakowski J."/>
            <person name="Thierry-Mieg D."/>
            <person name="Thierry-Mieg J."/>
            <person name="Wagner L."/>
            <person name="Wallis J."/>
            <person name="Wheeler R."/>
            <person name="Williams A."/>
            <person name="Wolf Y.I."/>
            <person name="Wolfe K.H."/>
            <person name="Yang S.P."/>
            <person name="Yeh R.F."/>
            <person name="Collins F."/>
            <person name="Guyer M.S."/>
            <person name="Peterson J."/>
            <person name="Felsenfeld A."/>
            <person name="Wetterstrand K.A."/>
            <person name="Patrinos A."/>
            <person name="Morgan M.J."/>
            <person name="de Jong P."/>
            <person name="Catanese J.J."/>
            <person name="Osoegawa K."/>
            <person name="Shizuya H."/>
            <person name="Choi S."/>
            <person name="Chen Y.J."/>
        </authorList>
    </citation>
    <scope>NUCLEOTIDE SEQUENCE [LARGE SCALE GENOMIC DNA]</scope>
</reference>
<name>H0YJ43_HUMAN</name>
<dbReference type="Bgee" id="ENSG00000053254">
    <property type="expression patterns" value="Expressed in paraflocculus and 210 other cell types or tissues"/>
</dbReference>
<reference evidence="1 2" key="2">
    <citation type="journal article" date="2003" name="Nature">
        <title>The DNA sequence and analysis of human chromosome 14.</title>
        <authorList>
            <person name="Heilig R."/>
            <person name="Eckenberg R."/>
            <person name="Petit J.L."/>
            <person name="Fonknechten N."/>
            <person name="Da Silva C."/>
            <person name="Cattolico L."/>
            <person name="Levy M."/>
            <person name="Barbe V."/>
            <person name="de Berardinis V."/>
            <person name="Ureta-Vidal A."/>
            <person name="Pelletier E."/>
            <person name="Vico V."/>
            <person name="Anthouard V."/>
            <person name="Rowen L."/>
            <person name="Madan A."/>
            <person name="Qin S."/>
            <person name="Sun H."/>
            <person name="Du H."/>
            <person name="Pepin K."/>
            <person name="Artiguenave F."/>
            <person name="Robert C."/>
            <person name="Cruaud C."/>
            <person name="Bruls T."/>
            <person name="Jaillon O."/>
            <person name="Friedlander L."/>
            <person name="Samson G."/>
            <person name="Brottier P."/>
            <person name="Cure S."/>
            <person name="Segurens B."/>
            <person name="Aniere F."/>
            <person name="Samain S."/>
            <person name="Crespeau H."/>
            <person name="Abbasi N."/>
            <person name="Aiach N."/>
            <person name="Boscus D."/>
            <person name="Dickhoff R."/>
            <person name="Dors M."/>
            <person name="Dubois I."/>
            <person name="Friedman C."/>
            <person name="Gouyvenoux M."/>
            <person name="James R."/>
            <person name="Madan A."/>
            <person name="Mairey-Estrada B."/>
            <person name="Mangenot S."/>
            <person name="Martins N."/>
            <person name="Menard M."/>
            <person name="Oztas S."/>
            <person name="Ratcliffe A."/>
            <person name="Shaffer T."/>
            <person name="Trask B."/>
            <person name="Vacherie B."/>
            <person name="Bellemere C."/>
            <person name="Belser C."/>
            <person name="Besnard-Gonnet M."/>
            <person name="Bartol-Mavel D."/>
            <person name="Boutard M."/>
            <person name="Briez-Silla S."/>
            <person name="Combette S."/>
            <person name="Dufosse-Laurent V."/>
            <person name="Ferron C."/>
            <person name="Lechaplais C."/>
            <person name="Louesse C."/>
            <person name="Muselet D."/>
            <person name="Magdelenat G."/>
            <person name="Pateau E."/>
            <person name="Petit E."/>
            <person name="Sirvain-Trukniewicz P."/>
            <person name="Trybou A."/>
            <person name="Vega-Czarny N."/>
            <person name="Bataille E."/>
            <person name="Bluet E."/>
            <person name="Bordelais I."/>
            <person name="Dubois M."/>
            <person name="Dumont C."/>
            <person name="Guerin T."/>
            <person name="Haffray S."/>
            <person name="Hammadi R."/>
            <person name="Muanga J."/>
            <person name="Pellouin V."/>
            <person name="Robert D."/>
            <person name="Wunderle E."/>
            <person name="Gauguet G."/>
            <person name="Roy A."/>
            <person name="Sainte-Marthe L."/>
            <person name="Verdier J."/>
            <person name="Verdier-Discala C."/>
            <person name="Hillier L."/>
            <person name="Fulton L."/>
            <person name="McPherson J."/>
            <person name="Matsuda F."/>
            <person name="Wilson R."/>
            <person name="Scarpelli C."/>
            <person name="Gyapay G."/>
            <person name="Wincker P."/>
            <person name="Saurin W."/>
            <person name="Quetier F."/>
            <person name="Waterston R."/>
            <person name="Hood L."/>
            <person name="Weissenbach J."/>
        </authorList>
    </citation>
    <scope>NUCLEOTIDE SEQUENCE [LARGE SCALE GENOMIC DNA]</scope>
</reference>
<dbReference type="EMBL" id="AL357093">
    <property type="status" value="NOT_ANNOTATED_CDS"/>
    <property type="molecule type" value="Genomic_DNA"/>
</dbReference>
<dbReference type="EMBL" id="KF455987">
    <property type="status" value="NOT_ANNOTATED_CDS"/>
    <property type="molecule type" value="Genomic_DNA"/>
</dbReference>
<dbReference type="UCSC" id="uc059edz.1">
    <property type="organism name" value="human"/>
</dbReference>
<dbReference type="HOGENOM" id="CLU_2612183_0_0_1"/>
<dbReference type="ExpressionAtlas" id="H0YJ43">
    <property type="expression patterns" value="baseline and differential"/>
</dbReference>
<dbReference type="EMBL" id="AL138478">
    <property type="status" value="NOT_ANNOTATED_CDS"/>
    <property type="molecule type" value="Genomic_DNA"/>
</dbReference>
<dbReference type="AlphaFoldDB" id="H0YJ43"/>
<gene>
    <name evidence="1" type="primary">FOXN3</name>
</gene>
<dbReference type="HGNC" id="HGNC:1928">
    <property type="gene designation" value="FOXN3"/>
</dbReference>
<dbReference type="EMBL" id="AL163032">
    <property type="status" value="NOT_ANNOTATED_CDS"/>
    <property type="molecule type" value="Genomic_DNA"/>
</dbReference>
<dbReference type="Antibodypedia" id="13438">
    <property type="antibodies" value="141 antibodies from 24 providers"/>
</dbReference>
<reference evidence="1 2" key="3">
    <citation type="journal article" date="2004" name="Nature">
        <title>Finishing the euchromatic sequence of the human genome.</title>
        <authorList>
            <consortium name="International Human Genome Sequencing Consortium"/>
        </authorList>
    </citation>
    <scope>NUCLEOTIDE SEQUENCE [LARGE SCALE GENOMIC DNA]</scope>
</reference>
<reference evidence="1" key="4">
    <citation type="submission" date="2025-08" db="UniProtKB">
        <authorList>
            <consortium name="Ensembl"/>
        </authorList>
    </citation>
    <scope>IDENTIFICATION</scope>
</reference>
<dbReference type="ChiTaRS" id="FOXN3">
    <property type="organism name" value="human"/>
</dbReference>
<dbReference type="OrthoDB" id="5954824at2759"/>
<accession>H0YJ43</accession>
<reference evidence="1" key="5">
    <citation type="submission" date="2025-09" db="UniProtKB">
        <authorList>
            <consortium name="Ensembl"/>
        </authorList>
    </citation>
    <scope>IDENTIFICATION</scope>
</reference>
<dbReference type="Ensembl" id="ENST00000557572.1">
    <property type="protein sequence ID" value="ENSP00000450783.1"/>
    <property type="gene ID" value="ENSG00000053254.16"/>
</dbReference>
<dbReference type="MassIVE" id="H0YJ43"/>
<dbReference type="EMBL" id="KF455982">
    <property type="status" value="NOT_ANNOTATED_CDS"/>
    <property type="molecule type" value="Genomic_DNA"/>
</dbReference>
<dbReference type="Ensembl" id="ENST00000557572.1">
    <property type="protein sequence ID" value="ENSP00000450783.1"/>
    <property type="gene ID" value="ENSG00000053254.17"/>
</dbReference>
<dbReference type="OpenTargets" id="ENSG00000053254"/>
<organism evidence="1 2">
    <name type="scientific">Homo sapiens</name>
    <name type="common">Human</name>
    <dbReference type="NCBI Taxonomy" id="9606"/>
    <lineage>
        <taxon>Eukaryota</taxon>
        <taxon>Metazoa</taxon>
        <taxon>Chordata</taxon>
        <taxon>Craniata</taxon>
        <taxon>Vertebrata</taxon>
        <taxon>Euteleostomi</taxon>
        <taxon>Mammalia</taxon>
        <taxon>Eutheria</taxon>
        <taxon>Euarchontoglires</taxon>
        <taxon>Primates</taxon>
        <taxon>Haplorrhini</taxon>
        <taxon>Catarrhini</taxon>
        <taxon>Hominidae</taxon>
        <taxon>Homo</taxon>
    </lineage>
</organism>
<evidence type="ECO:0000313" key="2">
    <source>
        <dbReference type="Proteomes" id="UP000005640"/>
    </source>
</evidence>
<protein>
    <submittedName>
        <fullName evidence="1">Forkhead box N3</fullName>
    </submittedName>
</protein>
<dbReference type="GeneTree" id="ENSGT00940000155937"/>
<dbReference type="VEuPathDB" id="HostDB:ENSG00000053254"/>
<dbReference type="SMR" id="H0YJ43"/>
<dbReference type="EMBL" id="AL356805">
    <property type="status" value="NOT_ANNOTATED_CDS"/>
    <property type="molecule type" value="Genomic_DNA"/>
</dbReference>
<evidence type="ECO:0000313" key="1">
    <source>
        <dbReference type="Ensembl" id="ENSP00000450783.1"/>
    </source>
</evidence>
<sequence>RPLPITPIGVTAAMRQSVYTMIHLCDSSSQTYIVPELSATSIFLHLPLLGERRNSSVESIIIQRTCRNLSQQHKLQDQA</sequence>